<sequence>MENQTQTTNHCAYCEKPLHGRSDMKFCNDHCRNTFNRYKRMAEKIAEHENTPEIFRIIKRNYEILKKAYPNPMKDNENGMIDSPLLKQKGFNPKFFTSVLIDAGGQPWHCVFEMGFITGDKSTLVKDFPQQAQP</sequence>
<comment type="caution">
    <text evidence="1">The sequence shown here is derived from an EMBL/GenBank/DDBJ whole genome shotgun (WGS) entry which is preliminary data.</text>
</comment>
<protein>
    <recommendedName>
        <fullName evidence="3">DUF2116 family Zn-ribbon domain-containing protein</fullName>
    </recommendedName>
</protein>
<dbReference type="AlphaFoldDB" id="A0A317F5H5"/>
<dbReference type="EMBL" id="QGNY01000001">
    <property type="protein sequence ID" value="PWS33297.1"/>
    <property type="molecule type" value="Genomic_DNA"/>
</dbReference>
<evidence type="ECO:0000313" key="1">
    <source>
        <dbReference type="EMBL" id="PWS33297.1"/>
    </source>
</evidence>
<name>A0A317F5H5_9SPHI</name>
<proteinExistence type="predicted"/>
<accession>A0A317F5H5</accession>
<organism evidence="1 2">
    <name type="scientific">Pedobacter paludis</name>
    <dbReference type="NCBI Taxonomy" id="2203212"/>
    <lineage>
        <taxon>Bacteria</taxon>
        <taxon>Pseudomonadati</taxon>
        <taxon>Bacteroidota</taxon>
        <taxon>Sphingobacteriia</taxon>
        <taxon>Sphingobacteriales</taxon>
        <taxon>Sphingobacteriaceae</taxon>
        <taxon>Pedobacter</taxon>
    </lineage>
</organism>
<evidence type="ECO:0008006" key="3">
    <source>
        <dbReference type="Google" id="ProtNLM"/>
    </source>
</evidence>
<evidence type="ECO:0000313" key="2">
    <source>
        <dbReference type="Proteomes" id="UP000245391"/>
    </source>
</evidence>
<dbReference type="Proteomes" id="UP000245391">
    <property type="component" value="Unassembled WGS sequence"/>
</dbReference>
<keyword evidence="2" id="KW-1185">Reference proteome</keyword>
<reference evidence="2" key="1">
    <citation type="submission" date="2018-05" db="EMBL/GenBank/DDBJ databases">
        <title>Pedobacter paludis sp. nov., isolated from wetland soil.</title>
        <authorList>
            <person name="Zhang Y."/>
        </authorList>
    </citation>
    <scope>NUCLEOTIDE SEQUENCE [LARGE SCALE GENOMIC DNA]</scope>
    <source>
        <strain evidence="2">R-8</strain>
    </source>
</reference>
<gene>
    <name evidence="1" type="ORF">DF947_01340</name>
</gene>